<gene>
    <name evidence="3" type="ORF">BSL78_09525</name>
</gene>
<dbReference type="STRING" id="307972.A0A2G8L030"/>
<name>A0A2G8L030_STIJA</name>
<organism evidence="3 4">
    <name type="scientific">Stichopus japonicus</name>
    <name type="common">Sea cucumber</name>
    <dbReference type="NCBI Taxonomy" id="307972"/>
    <lineage>
        <taxon>Eukaryota</taxon>
        <taxon>Metazoa</taxon>
        <taxon>Echinodermata</taxon>
        <taxon>Eleutherozoa</taxon>
        <taxon>Echinozoa</taxon>
        <taxon>Holothuroidea</taxon>
        <taxon>Aspidochirotacea</taxon>
        <taxon>Aspidochirotida</taxon>
        <taxon>Stichopodidae</taxon>
        <taxon>Apostichopus</taxon>
    </lineage>
</organism>
<evidence type="ECO:0000313" key="3">
    <source>
        <dbReference type="EMBL" id="PIK53607.1"/>
    </source>
</evidence>
<evidence type="ECO:0000256" key="1">
    <source>
        <dbReference type="SAM" id="Coils"/>
    </source>
</evidence>
<dbReference type="InterPro" id="IPR030383">
    <property type="entry name" value="G_VLIG_dom"/>
</dbReference>
<evidence type="ECO:0000259" key="2">
    <source>
        <dbReference type="PROSITE" id="PS51717"/>
    </source>
</evidence>
<dbReference type="AlphaFoldDB" id="A0A2G8L030"/>
<dbReference type="GO" id="GO:0005525">
    <property type="term" value="F:GTP binding"/>
    <property type="evidence" value="ECO:0007669"/>
    <property type="project" value="InterPro"/>
</dbReference>
<sequence length="361" mass="40993">MATREIPPLVKRIDELNTSLQKLKSANRQASFSERGELQIEIKELQKQLVKESEQVNAKNISCEHFFRELGQWYEANLRDEKFRERNELLVKMASNLLLAGYPLEILDGENVYIPIKWISGVFRNIASKLNNPRIFVLSIIGTQSNGKSTLLNSMFGVKFPVRAARFMRGVYLQLLEVNVEFHKQLGFEYLLIIDTEGLHSPHRTVLNDKTFDNLIATLTMCIGDLTLLNIGQETIGPDMIGILQIVVHALIRMKKVDLVSNCRIIQQRVSDIAAAANNKTNMTKIKDVLNKVTRIAAAEERVDHIQDFSDVFPLAEEDDLQFFPCLWTGLMSPPNSGYSDKIHALKDAIFKPKVNQPVTT</sequence>
<evidence type="ECO:0000313" key="4">
    <source>
        <dbReference type="Proteomes" id="UP000230750"/>
    </source>
</evidence>
<dbReference type="PROSITE" id="PS51717">
    <property type="entry name" value="G_VLIG"/>
    <property type="match status" value="1"/>
</dbReference>
<dbReference type="SUPFAM" id="SSF52540">
    <property type="entry name" value="P-loop containing nucleoside triphosphate hydrolases"/>
    <property type="match status" value="1"/>
</dbReference>
<dbReference type="Gene3D" id="3.40.50.300">
    <property type="entry name" value="P-loop containing nucleotide triphosphate hydrolases"/>
    <property type="match status" value="1"/>
</dbReference>
<dbReference type="PANTHER" id="PTHR22796:SF1">
    <property type="entry name" value="VWFA DOMAIN-CONTAINING PROTEIN"/>
    <property type="match status" value="1"/>
</dbReference>
<dbReference type="PANTHER" id="PTHR22796">
    <property type="entry name" value="URG4-RELATED"/>
    <property type="match status" value="1"/>
</dbReference>
<dbReference type="Proteomes" id="UP000230750">
    <property type="component" value="Unassembled WGS sequence"/>
</dbReference>
<dbReference type="Pfam" id="PF25683">
    <property type="entry name" value="URGCP_GTPase"/>
    <property type="match status" value="1"/>
</dbReference>
<dbReference type="EMBL" id="MRZV01000280">
    <property type="protein sequence ID" value="PIK53607.1"/>
    <property type="molecule type" value="Genomic_DNA"/>
</dbReference>
<accession>A0A2G8L030</accession>
<feature type="domain" description="VLIG-type G" evidence="2">
    <location>
        <begin position="132"/>
        <end position="361"/>
    </location>
</feature>
<reference evidence="3 4" key="1">
    <citation type="journal article" date="2017" name="PLoS Biol.">
        <title>The sea cucumber genome provides insights into morphological evolution and visceral regeneration.</title>
        <authorList>
            <person name="Zhang X."/>
            <person name="Sun L."/>
            <person name="Yuan J."/>
            <person name="Sun Y."/>
            <person name="Gao Y."/>
            <person name="Zhang L."/>
            <person name="Li S."/>
            <person name="Dai H."/>
            <person name="Hamel J.F."/>
            <person name="Liu C."/>
            <person name="Yu Y."/>
            <person name="Liu S."/>
            <person name="Lin W."/>
            <person name="Guo K."/>
            <person name="Jin S."/>
            <person name="Xu P."/>
            <person name="Storey K.B."/>
            <person name="Huan P."/>
            <person name="Zhang T."/>
            <person name="Zhou Y."/>
            <person name="Zhang J."/>
            <person name="Lin C."/>
            <person name="Li X."/>
            <person name="Xing L."/>
            <person name="Huo D."/>
            <person name="Sun M."/>
            <person name="Wang L."/>
            <person name="Mercier A."/>
            <person name="Li F."/>
            <person name="Yang H."/>
            <person name="Xiang J."/>
        </authorList>
    </citation>
    <scope>NUCLEOTIDE SEQUENCE [LARGE SCALE GENOMIC DNA]</scope>
    <source>
        <strain evidence="3">Shaxun</strain>
        <tissue evidence="3">Muscle</tissue>
    </source>
</reference>
<dbReference type="InterPro" id="IPR027417">
    <property type="entry name" value="P-loop_NTPase"/>
</dbReference>
<proteinExistence type="predicted"/>
<keyword evidence="1" id="KW-0175">Coiled coil</keyword>
<feature type="coiled-coil region" evidence="1">
    <location>
        <begin position="28"/>
        <end position="62"/>
    </location>
</feature>
<keyword evidence="4" id="KW-1185">Reference proteome</keyword>
<comment type="caution">
    <text evidence="3">The sequence shown here is derived from an EMBL/GenBank/DDBJ whole genome shotgun (WGS) entry which is preliminary data.</text>
</comment>
<dbReference type="OrthoDB" id="1597724at2759"/>
<protein>
    <submittedName>
        <fullName evidence="3">Putative interferon-induced very large GTPase 1-like</fullName>
    </submittedName>
</protein>